<accession>A0A1V2I181</accession>
<dbReference type="STRING" id="1834516.BL253_37055"/>
<feature type="region of interest" description="Disordered" evidence="1">
    <location>
        <begin position="21"/>
        <end position="73"/>
    </location>
</feature>
<dbReference type="RefSeq" id="WP_076822887.1">
    <property type="nucleotide sequence ID" value="NZ_MOMC01000127.1"/>
</dbReference>
<evidence type="ECO:0000313" key="5">
    <source>
        <dbReference type="Proteomes" id="UP000188929"/>
    </source>
</evidence>
<keyword evidence="5" id="KW-1185">Reference proteome</keyword>
<sequence>MVTRRGLLAGTAAAALTACSAPAADPASPAAGSAPATRGAPAGSATATPPAAVPTGSPSSPGGPAEAVSHGPRDRPQVALTFHLGPHQAGQDLALAHQLLADAARLSAPITVFAVGAWLERHEDLAGPIVAGGNELANHTYTHPTLAVLPADRVAAEIVGCREVLARIAPAQGRYFRPSGGDATSLILAEAGAAGYRTVVGFDVDPLDYTSPGADAVVARVRAGTLPGSVVSMHFGYPGTVGAFPRIIANLRAAGLTPVRLRDLLT</sequence>
<feature type="compositionally biased region" description="Low complexity" evidence="1">
    <location>
        <begin position="21"/>
        <end position="67"/>
    </location>
</feature>
<dbReference type="InterPro" id="IPR006311">
    <property type="entry name" value="TAT_signal"/>
</dbReference>
<keyword evidence="2" id="KW-0732">Signal</keyword>
<dbReference type="CDD" id="cd10917">
    <property type="entry name" value="CE4_NodB_like_6s_7s"/>
    <property type="match status" value="1"/>
</dbReference>
<dbReference type="AlphaFoldDB" id="A0A1V2I181"/>
<dbReference type="PROSITE" id="PS51318">
    <property type="entry name" value="TAT"/>
    <property type="match status" value="1"/>
</dbReference>
<comment type="caution">
    <text evidence="4">The sequence shown here is derived from an EMBL/GenBank/DDBJ whole genome shotgun (WGS) entry which is preliminary data.</text>
</comment>
<dbReference type="InterPro" id="IPR050248">
    <property type="entry name" value="Polysacc_deacetylase_ArnD"/>
</dbReference>
<proteinExistence type="predicted"/>
<dbReference type="OrthoDB" id="9763050at2"/>
<dbReference type="EMBL" id="MOMC01000127">
    <property type="protein sequence ID" value="ONH21989.1"/>
    <property type="molecule type" value="Genomic_DNA"/>
</dbReference>
<feature type="chain" id="PRO_5010723035" description="NodB homology domain-containing protein" evidence="2">
    <location>
        <begin position="24"/>
        <end position="266"/>
    </location>
</feature>
<evidence type="ECO:0000313" key="4">
    <source>
        <dbReference type="EMBL" id="ONH21989.1"/>
    </source>
</evidence>
<dbReference type="Gene3D" id="3.20.20.370">
    <property type="entry name" value="Glycoside hydrolase/deacetylase"/>
    <property type="match status" value="1"/>
</dbReference>
<gene>
    <name evidence="4" type="ORF">BL253_37055</name>
</gene>
<dbReference type="GO" id="GO:0016810">
    <property type="term" value="F:hydrolase activity, acting on carbon-nitrogen (but not peptide) bonds"/>
    <property type="evidence" value="ECO:0007669"/>
    <property type="project" value="InterPro"/>
</dbReference>
<reference evidence="5" key="1">
    <citation type="submission" date="2016-10" db="EMBL/GenBank/DDBJ databases">
        <title>Frankia sp. NRRL B-16386 Genome sequencing.</title>
        <authorList>
            <person name="Ghodhbane-Gtari F."/>
            <person name="Swanson E."/>
            <person name="Gueddou A."/>
            <person name="Hezbri K."/>
            <person name="Ktari K."/>
            <person name="Nouioui I."/>
            <person name="Morris K."/>
            <person name="Simpson S."/>
            <person name="Abebe-Akele F."/>
            <person name="Thomas K."/>
            <person name="Gtari M."/>
            <person name="Tisa L.S."/>
        </authorList>
    </citation>
    <scope>NUCLEOTIDE SEQUENCE [LARGE SCALE GENOMIC DNA]</scope>
    <source>
        <strain evidence="5">NRRL B-16386</strain>
    </source>
</reference>
<dbReference type="InterPro" id="IPR002509">
    <property type="entry name" value="NODB_dom"/>
</dbReference>
<evidence type="ECO:0000259" key="3">
    <source>
        <dbReference type="PROSITE" id="PS51677"/>
    </source>
</evidence>
<feature type="domain" description="NodB homology" evidence="3">
    <location>
        <begin position="76"/>
        <end position="259"/>
    </location>
</feature>
<dbReference type="InterPro" id="IPR011330">
    <property type="entry name" value="Glyco_hydro/deAcase_b/a-brl"/>
</dbReference>
<dbReference type="Pfam" id="PF01522">
    <property type="entry name" value="Polysacc_deac_1"/>
    <property type="match status" value="1"/>
</dbReference>
<dbReference type="GO" id="GO:0005975">
    <property type="term" value="P:carbohydrate metabolic process"/>
    <property type="evidence" value="ECO:0007669"/>
    <property type="project" value="InterPro"/>
</dbReference>
<feature type="signal peptide" evidence="2">
    <location>
        <begin position="1"/>
        <end position="23"/>
    </location>
</feature>
<name>A0A1V2I181_9ACTN</name>
<dbReference type="PROSITE" id="PS51257">
    <property type="entry name" value="PROKAR_LIPOPROTEIN"/>
    <property type="match status" value="1"/>
</dbReference>
<organism evidence="4 5">
    <name type="scientific">Pseudofrankia asymbiotica</name>
    <dbReference type="NCBI Taxonomy" id="1834516"/>
    <lineage>
        <taxon>Bacteria</taxon>
        <taxon>Bacillati</taxon>
        <taxon>Actinomycetota</taxon>
        <taxon>Actinomycetes</taxon>
        <taxon>Frankiales</taxon>
        <taxon>Frankiaceae</taxon>
        <taxon>Pseudofrankia</taxon>
    </lineage>
</organism>
<dbReference type="SUPFAM" id="SSF88713">
    <property type="entry name" value="Glycoside hydrolase/deacetylase"/>
    <property type="match status" value="1"/>
</dbReference>
<dbReference type="Proteomes" id="UP000188929">
    <property type="component" value="Unassembled WGS sequence"/>
</dbReference>
<dbReference type="PROSITE" id="PS51677">
    <property type="entry name" value="NODB"/>
    <property type="match status" value="1"/>
</dbReference>
<evidence type="ECO:0000256" key="2">
    <source>
        <dbReference type="SAM" id="SignalP"/>
    </source>
</evidence>
<protein>
    <recommendedName>
        <fullName evidence="3">NodB homology domain-containing protein</fullName>
    </recommendedName>
</protein>
<evidence type="ECO:0000256" key="1">
    <source>
        <dbReference type="SAM" id="MobiDB-lite"/>
    </source>
</evidence>
<dbReference type="PANTHER" id="PTHR10587">
    <property type="entry name" value="GLYCOSYL TRANSFERASE-RELATED"/>
    <property type="match status" value="1"/>
</dbReference>
<dbReference type="PANTHER" id="PTHR10587:SF134">
    <property type="entry name" value="SECRETED PROTEIN"/>
    <property type="match status" value="1"/>
</dbReference>